<dbReference type="EMBL" id="PDNB01000064">
    <property type="protein sequence ID" value="PGH11999.1"/>
    <property type="molecule type" value="Genomic_DNA"/>
</dbReference>
<dbReference type="AlphaFoldDB" id="A0A2B7XSR7"/>
<organism evidence="2 3">
    <name type="scientific">Helicocarpus griseus UAMH5409</name>
    <dbReference type="NCBI Taxonomy" id="1447875"/>
    <lineage>
        <taxon>Eukaryota</taxon>
        <taxon>Fungi</taxon>
        <taxon>Dikarya</taxon>
        <taxon>Ascomycota</taxon>
        <taxon>Pezizomycotina</taxon>
        <taxon>Eurotiomycetes</taxon>
        <taxon>Eurotiomycetidae</taxon>
        <taxon>Onygenales</taxon>
        <taxon>Ajellomycetaceae</taxon>
        <taxon>Helicocarpus</taxon>
    </lineage>
</organism>
<comment type="caution">
    <text evidence="2">The sequence shown here is derived from an EMBL/GenBank/DDBJ whole genome shotgun (WGS) entry which is preliminary data.</text>
</comment>
<gene>
    <name evidence="2" type="ORF">AJ79_04508</name>
</gene>
<name>A0A2B7XSR7_9EURO</name>
<evidence type="ECO:0000313" key="3">
    <source>
        <dbReference type="Proteomes" id="UP000223968"/>
    </source>
</evidence>
<sequence length="219" mass="25950">MSPTNPMNPLKAMSPMDPMDPQEGVEKWVSQLLEAMDARRHHHSSHAKGQLVLIYEDTMDVGEKENEETKPEATQETNKNATLPNRQTRFEDLVDESVRPWGLEHEAELKYALYDLRRCQRLNDYDSQDKIFAHIHKLMDHKADHEEFARHRSFDEFKEGWTYRQRTAQLRQARREMKMPLEFYFPVSTSSHSYLVRICLRLAWKKESCTSTSCTNFMR</sequence>
<protein>
    <submittedName>
        <fullName evidence="2">Uncharacterized protein</fullName>
    </submittedName>
</protein>
<evidence type="ECO:0000313" key="2">
    <source>
        <dbReference type="EMBL" id="PGH11999.1"/>
    </source>
</evidence>
<evidence type="ECO:0000256" key="1">
    <source>
        <dbReference type="SAM" id="MobiDB-lite"/>
    </source>
</evidence>
<feature type="region of interest" description="Disordered" evidence="1">
    <location>
        <begin position="1"/>
        <end position="22"/>
    </location>
</feature>
<dbReference type="Proteomes" id="UP000223968">
    <property type="component" value="Unassembled WGS sequence"/>
</dbReference>
<keyword evidence="3" id="KW-1185">Reference proteome</keyword>
<accession>A0A2B7XSR7</accession>
<proteinExistence type="predicted"/>
<reference evidence="2 3" key="1">
    <citation type="submission" date="2017-10" db="EMBL/GenBank/DDBJ databases">
        <title>Comparative genomics in systemic dimorphic fungi from Ajellomycetaceae.</title>
        <authorList>
            <person name="Munoz J.F."/>
            <person name="Mcewen J.G."/>
            <person name="Clay O.K."/>
            <person name="Cuomo C.A."/>
        </authorList>
    </citation>
    <scope>NUCLEOTIDE SEQUENCE [LARGE SCALE GENOMIC DNA]</scope>
    <source>
        <strain evidence="2 3">UAMH5409</strain>
    </source>
</reference>